<gene>
    <name evidence="4" type="primary">LOC109727426</name>
</gene>
<feature type="region of interest" description="Disordered" evidence="1">
    <location>
        <begin position="296"/>
        <end position="324"/>
    </location>
</feature>
<dbReference type="InterPro" id="IPR005162">
    <property type="entry name" value="Retrotrans_gag_dom"/>
</dbReference>
<dbReference type="InterPro" id="IPR032567">
    <property type="entry name" value="RTL1-rel"/>
</dbReference>
<accession>A0A6P5H6H1</accession>
<feature type="domain" description="Retrotransposon gag" evidence="2">
    <location>
        <begin position="59"/>
        <end position="156"/>
    </location>
</feature>
<evidence type="ECO:0000313" key="4">
    <source>
        <dbReference type="RefSeq" id="XP_020113150.1"/>
    </source>
</evidence>
<proteinExistence type="predicted"/>
<dbReference type="Pfam" id="PF03732">
    <property type="entry name" value="Retrotrans_gag"/>
    <property type="match status" value="1"/>
</dbReference>
<evidence type="ECO:0000256" key="1">
    <source>
        <dbReference type="SAM" id="MobiDB-lite"/>
    </source>
</evidence>
<evidence type="ECO:0000313" key="3">
    <source>
        <dbReference type="Proteomes" id="UP000515123"/>
    </source>
</evidence>
<evidence type="ECO:0000259" key="2">
    <source>
        <dbReference type="Pfam" id="PF03732"/>
    </source>
</evidence>
<protein>
    <submittedName>
        <fullName evidence="4">Uncharacterized protein LOC109727426</fullName>
    </submittedName>
</protein>
<dbReference type="PANTHER" id="PTHR15503:SF45">
    <property type="entry name" value="RNA-DIRECTED DNA POLYMERASE HOMOLOG"/>
    <property type="match status" value="1"/>
</dbReference>
<dbReference type="Proteomes" id="UP000515123">
    <property type="component" value="Linkage group 2"/>
</dbReference>
<dbReference type="RefSeq" id="XP_020113150.1">
    <property type="nucleotide sequence ID" value="XM_020257561.1"/>
</dbReference>
<dbReference type="AlphaFoldDB" id="A0A6P5H6H1"/>
<organism evidence="3 4">
    <name type="scientific">Ananas comosus</name>
    <name type="common">Pineapple</name>
    <name type="synonym">Ananas ananas</name>
    <dbReference type="NCBI Taxonomy" id="4615"/>
    <lineage>
        <taxon>Eukaryota</taxon>
        <taxon>Viridiplantae</taxon>
        <taxon>Streptophyta</taxon>
        <taxon>Embryophyta</taxon>
        <taxon>Tracheophyta</taxon>
        <taxon>Spermatophyta</taxon>
        <taxon>Magnoliopsida</taxon>
        <taxon>Liliopsida</taxon>
        <taxon>Poales</taxon>
        <taxon>Bromeliaceae</taxon>
        <taxon>Bromelioideae</taxon>
        <taxon>Ananas</taxon>
    </lineage>
</organism>
<dbReference type="OrthoDB" id="786614at2759"/>
<sequence length="341" mass="40343">MVAVEERKRMMERLNEFRHCNPRVFDGEKADHWVVEKWLMHMEKLFYDTFVEERYRVWFATHHLDGEAYRWWVDIREDPRADLSAITWTRFKELLLTTYFPQNVKRQMERDLRNLRQGDRTVAEYEREFSRLLHCVPFVVRDDEDKARIFEVGLRPAIFRLVQASNLSTYREVVNRALIVEKGVEIMKKRDVVDRSKGKRPAAESSGQQSFRRPPKYPRGQPGQSRGRGSSVPRRAPERRRQPRCIICGGPHFPPQCSQRGGKCFICRQEGHFAPSAREVLRLPHHQHQYLHLQLQARGPRQHPRSTDDHRDSGSPRVLGRVRVGVCMPPRQRRPQQLSLA</sequence>
<feature type="compositionally biased region" description="Basic and acidic residues" evidence="1">
    <location>
        <begin position="305"/>
        <end position="314"/>
    </location>
</feature>
<name>A0A6P5H6H1_ANACO</name>
<dbReference type="Gene3D" id="4.10.60.10">
    <property type="entry name" value="Zinc finger, CCHC-type"/>
    <property type="match status" value="1"/>
</dbReference>
<keyword evidence="3" id="KW-1185">Reference proteome</keyword>
<reference evidence="3" key="1">
    <citation type="journal article" date="2015" name="Nat. Genet.">
        <title>The pineapple genome and the evolution of CAM photosynthesis.</title>
        <authorList>
            <person name="Ming R."/>
            <person name="VanBuren R."/>
            <person name="Wai C.M."/>
            <person name="Tang H."/>
            <person name="Schatz M.C."/>
            <person name="Bowers J.E."/>
            <person name="Lyons E."/>
            <person name="Wang M.L."/>
            <person name="Chen J."/>
            <person name="Biggers E."/>
            <person name="Zhang J."/>
            <person name="Huang L."/>
            <person name="Zhang L."/>
            <person name="Miao W."/>
            <person name="Zhang J."/>
            <person name="Ye Z."/>
            <person name="Miao C."/>
            <person name="Lin Z."/>
            <person name="Wang H."/>
            <person name="Zhou H."/>
            <person name="Yim W.C."/>
            <person name="Priest H.D."/>
            <person name="Zheng C."/>
            <person name="Woodhouse M."/>
            <person name="Edger P.P."/>
            <person name="Guyot R."/>
            <person name="Guo H.B."/>
            <person name="Guo H."/>
            <person name="Zheng G."/>
            <person name="Singh R."/>
            <person name="Sharma A."/>
            <person name="Min X."/>
            <person name="Zheng Y."/>
            <person name="Lee H."/>
            <person name="Gurtowski J."/>
            <person name="Sedlazeck F.J."/>
            <person name="Harkess A."/>
            <person name="McKain M.R."/>
            <person name="Liao Z."/>
            <person name="Fang J."/>
            <person name="Liu J."/>
            <person name="Zhang X."/>
            <person name="Zhang Q."/>
            <person name="Hu W."/>
            <person name="Qin Y."/>
            <person name="Wang K."/>
            <person name="Chen L.Y."/>
            <person name="Shirley N."/>
            <person name="Lin Y.R."/>
            <person name="Liu L.Y."/>
            <person name="Hernandez A.G."/>
            <person name="Wright C.L."/>
            <person name="Bulone V."/>
            <person name="Tuskan G.A."/>
            <person name="Heath K."/>
            <person name="Zee F."/>
            <person name="Moore P.H."/>
            <person name="Sunkar R."/>
            <person name="Leebens-Mack J.H."/>
            <person name="Mockler T."/>
            <person name="Bennetzen J.L."/>
            <person name="Freeling M."/>
            <person name="Sankoff D."/>
            <person name="Paterson A.H."/>
            <person name="Zhu X."/>
            <person name="Yang X."/>
            <person name="Smith J.A."/>
            <person name="Cushman J.C."/>
            <person name="Paull R.E."/>
            <person name="Yu Q."/>
        </authorList>
    </citation>
    <scope>NUCLEOTIDE SEQUENCE [LARGE SCALE GENOMIC DNA]</scope>
    <source>
        <strain evidence="3">cv. F153</strain>
    </source>
</reference>
<reference evidence="4" key="2">
    <citation type="submission" date="2025-08" db="UniProtKB">
        <authorList>
            <consortium name="RefSeq"/>
        </authorList>
    </citation>
    <scope>IDENTIFICATION</scope>
    <source>
        <tissue evidence="4">Leaf</tissue>
    </source>
</reference>
<feature type="compositionally biased region" description="Low complexity" evidence="1">
    <location>
        <begin position="218"/>
        <end position="234"/>
    </location>
</feature>
<dbReference type="GeneID" id="109727426"/>
<dbReference type="PANTHER" id="PTHR15503">
    <property type="entry name" value="LDOC1 RELATED"/>
    <property type="match status" value="1"/>
</dbReference>
<feature type="region of interest" description="Disordered" evidence="1">
    <location>
        <begin position="191"/>
        <end position="240"/>
    </location>
</feature>